<gene>
    <name evidence="2" type="ORF">MNBD_CHLOROFLEXI01-4659</name>
</gene>
<feature type="non-terminal residue" evidence="2">
    <location>
        <position position="62"/>
    </location>
</feature>
<proteinExistence type="predicted"/>
<name>A0A3B0VFZ4_9ZZZZ</name>
<evidence type="ECO:0008006" key="3">
    <source>
        <dbReference type="Google" id="ProtNLM"/>
    </source>
</evidence>
<organism evidence="2">
    <name type="scientific">hydrothermal vent metagenome</name>
    <dbReference type="NCBI Taxonomy" id="652676"/>
    <lineage>
        <taxon>unclassified sequences</taxon>
        <taxon>metagenomes</taxon>
        <taxon>ecological metagenomes</taxon>
    </lineage>
</organism>
<evidence type="ECO:0000313" key="2">
    <source>
        <dbReference type="EMBL" id="VAW41841.1"/>
    </source>
</evidence>
<feature type="region of interest" description="Disordered" evidence="1">
    <location>
        <begin position="41"/>
        <end position="62"/>
    </location>
</feature>
<protein>
    <recommendedName>
        <fullName evidence="3">Zinc-ribbon domain-containing protein</fullName>
    </recommendedName>
</protein>
<dbReference type="AlphaFoldDB" id="A0A3B0VFZ4"/>
<feature type="compositionally biased region" description="Low complexity" evidence="1">
    <location>
        <begin position="52"/>
        <end position="62"/>
    </location>
</feature>
<dbReference type="EMBL" id="UOEU01000862">
    <property type="protein sequence ID" value="VAW41841.1"/>
    <property type="molecule type" value="Genomic_DNA"/>
</dbReference>
<reference evidence="2" key="1">
    <citation type="submission" date="2018-06" db="EMBL/GenBank/DDBJ databases">
        <authorList>
            <person name="Zhirakovskaya E."/>
        </authorList>
    </citation>
    <scope>NUCLEOTIDE SEQUENCE</scope>
</reference>
<sequence>MNKCSECGASQPEGALFCNVCGGFLLVETGKITAVLPFSEFANRPPPPPLPKEALLPADKTR</sequence>
<evidence type="ECO:0000256" key="1">
    <source>
        <dbReference type="SAM" id="MobiDB-lite"/>
    </source>
</evidence>
<accession>A0A3B0VFZ4</accession>